<evidence type="ECO:0000256" key="1">
    <source>
        <dbReference type="ARBA" id="ARBA00038048"/>
    </source>
</evidence>
<dbReference type="InterPro" id="IPR005097">
    <property type="entry name" value="Sacchrp_dh_NADP-bd"/>
</dbReference>
<proteinExistence type="inferred from homology"/>
<feature type="domain" description="Saccharopine dehydrogenase NADP binding" evidence="2">
    <location>
        <begin position="22"/>
        <end position="125"/>
    </location>
</feature>
<protein>
    <submittedName>
        <fullName evidence="3">Saccharopine dehydrogenase, putative</fullName>
    </submittedName>
</protein>
<keyword evidence="4" id="KW-1185">Reference proteome</keyword>
<dbReference type="GO" id="GO:0009247">
    <property type="term" value="P:glycolipid biosynthetic process"/>
    <property type="evidence" value="ECO:0007669"/>
    <property type="project" value="TreeGrafter"/>
</dbReference>
<dbReference type="InterPro" id="IPR036291">
    <property type="entry name" value="NAD(P)-bd_dom_sf"/>
</dbReference>
<dbReference type="PANTHER" id="PTHR12286:SF5">
    <property type="entry name" value="SACCHAROPINE DEHYDROGENASE-LIKE OXIDOREDUCTASE"/>
    <property type="match status" value="1"/>
</dbReference>
<dbReference type="InterPro" id="IPR051276">
    <property type="entry name" value="Saccharopine_DH-like_oxidrdct"/>
</dbReference>
<accession>U6GHD8</accession>
<dbReference type="SUPFAM" id="SSF51735">
    <property type="entry name" value="NAD(P)-binding Rossmann-fold domains"/>
    <property type="match status" value="1"/>
</dbReference>
<name>U6GHD8_EIMAC</name>
<organism evidence="3 4">
    <name type="scientific">Eimeria acervulina</name>
    <name type="common">Coccidian parasite</name>
    <dbReference type="NCBI Taxonomy" id="5801"/>
    <lineage>
        <taxon>Eukaryota</taxon>
        <taxon>Sar</taxon>
        <taxon>Alveolata</taxon>
        <taxon>Apicomplexa</taxon>
        <taxon>Conoidasida</taxon>
        <taxon>Coccidia</taxon>
        <taxon>Eucoccidiorida</taxon>
        <taxon>Eimeriorina</taxon>
        <taxon>Eimeriidae</taxon>
        <taxon>Eimeria</taxon>
    </lineage>
</organism>
<dbReference type="OrthoDB" id="10268090at2759"/>
<evidence type="ECO:0000313" key="3">
    <source>
        <dbReference type="EMBL" id="CDI78992.1"/>
    </source>
</evidence>
<dbReference type="GO" id="GO:0005886">
    <property type="term" value="C:plasma membrane"/>
    <property type="evidence" value="ECO:0007669"/>
    <property type="project" value="TreeGrafter"/>
</dbReference>
<evidence type="ECO:0000259" key="2">
    <source>
        <dbReference type="Pfam" id="PF03435"/>
    </source>
</evidence>
<sequence>MASKQAAAPPPVDEQREFHLGVLGSTGLIASYLCDNYGKDSGVKFIFGGRSAVRLQELKKSLSVKYAINEADIHTAVADVDDYKSLLDFTKRCRVLLTTVGPYMLYGEPVARACVETRTHYCDLTGEMPFVALLHARHGLAAKERGVKLISFCGFDSIPSDIAVMLIQNRAIEKTKKPCREVKLAVRSIRGGISGATLASALNVIGHKAMNSPYYLAAHAVDGPHNSLAGLPVQPRVCALHRDADFGYSTFYVMARVNENVVRWTNALLDYRYGYKETAKMAAEAALTVALQLSSCTPLTGVLSPAAGIGDPLVKRLIAKGITCKVYEQTNTQTPAAAAAAADTQTTKKAL</sequence>
<dbReference type="RefSeq" id="XP_013250854.1">
    <property type="nucleotide sequence ID" value="XM_013395400.1"/>
</dbReference>
<comment type="similarity">
    <text evidence="1">Belongs to the saccharopine dehydrogenase family.</text>
</comment>
<dbReference type="Gene3D" id="3.40.50.720">
    <property type="entry name" value="NAD(P)-binding Rossmann-like Domain"/>
    <property type="match status" value="1"/>
</dbReference>
<gene>
    <name evidence="3" type="ORF">EAH_00039000</name>
</gene>
<reference evidence="3" key="1">
    <citation type="submission" date="2013-10" db="EMBL/GenBank/DDBJ databases">
        <title>Genomic analysis of the causative agents of coccidiosis in chickens.</title>
        <authorList>
            <person name="Reid A.J."/>
            <person name="Blake D."/>
            <person name="Billington K."/>
            <person name="Browne H."/>
            <person name="Dunn M."/>
            <person name="Hung S."/>
            <person name="Kawahara F."/>
            <person name="Miranda-Saavedra D."/>
            <person name="Mourier T."/>
            <person name="Nagra H."/>
            <person name="Otto T.D."/>
            <person name="Rawlings N."/>
            <person name="Sanchez A."/>
            <person name="Sanders M."/>
            <person name="Subramaniam C."/>
            <person name="Tay Y."/>
            <person name="Dear P."/>
            <person name="Doerig C."/>
            <person name="Gruber A."/>
            <person name="Parkinson J."/>
            <person name="Shirley M."/>
            <person name="Wan K.L."/>
            <person name="Berriman M."/>
            <person name="Tomley F."/>
            <person name="Pain A."/>
        </authorList>
    </citation>
    <scope>NUCLEOTIDE SEQUENCE</scope>
    <source>
        <strain evidence="3">Houghton</strain>
    </source>
</reference>
<dbReference type="PANTHER" id="PTHR12286">
    <property type="entry name" value="SACCHAROPINE DEHYDROGENASE-LIKE OXIDOREDUCTASE"/>
    <property type="match status" value="1"/>
</dbReference>
<dbReference type="OMA" id="ETRTHYC"/>
<dbReference type="VEuPathDB" id="ToxoDB:EAH_00039000"/>
<dbReference type="GeneID" id="25271970"/>
<dbReference type="Proteomes" id="UP000018050">
    <property type="component" value="Unassembled WGS sequence"/>
</dbReference>
<evidence type="ECO:0000313" key="4">
    <source>
        <dbReference type="Proteomes" id="UP000018050"/>
    </source>
</evidence>
<reference evidence="3" key="2">
    <citation type="submission" date="2013-10" db="EMBL/GenBank/DDBJ databases">
        <authorList>
            <person name="Aslett M."/>
        </authorList>
    </citation>
    <scope>NUCLEOTIDE SEQUENCE</scope>
    <source>
        <strain evidence="3">Houghton</strain>
    </source>
</reference>
<dbReference type="EMBL" id="HG670948">
    <property type="protein sequence ID" value="CDI78992.1"/>
    <property type="molecule type" value="Genomic_DNA"/>
</dbReference>
<dbReference type="AlphaFoldDB" id="U6GHD8"/>
<dbReference type="Pfam" id="PF03435">
    <property type="entry name" value="Sacchrp_dh_NADP"/>
    <property type="match status" value="1"/>
</dbReference>